<protein>
    <submittedName>
        <fullName evidence="1">Uncharacterized protein</fullName>
    </submittedName>
</protein>
<accession>A0A7R9HB65</accession>
<organism evidence="1">
    <name type="scientific">Timema poppense</name>
    <name type="common">Walking stick</name>
    <dbReference type="NCBI Taxonomy" id="170557"/>
    <lineage>
        <taxon>Eukaryota</taxon>
        <taxon>Metazoa</taxon>
        <taxon>Ecdysozoa</taxon>
        <taxon>Arthropoda</taxon>
        <taxon>Hexapoda</taxon>
        <taxon>Insecta</taxon>
        <taxon>Pterygota</taxon>
        <taxon>Neoptera</taxon>
        <taxon>Polyneoptera</taxon>
        <taxon>Phasmatodea</taxon>
        <taxon>Timematodea</taxon>
        <taxon>Timematoidea</taxon>
        <taxon>Timematidae</taxon>
        <taxon>Timema</taxon>
    </lineage>
</organism>
<dbReference type="AlphaFoldDB" id="A0A7R9HB65"/>
<evidence type="ECO:0000313" key="1">
    <source>
        <dbReference type="EMBL" id="CAD7414546.1"/>
    </source>
</evidence>
<name>A0A7R9HB65_TIMPO</name>
<proteinExistence type="predicted"/>
<gene>
    <name evidence="1" type="ORF">TPSB3V08_LOCUS9743</name>
</gene>
<dbReference type="EMBL" id="OD008028">
    <property type="protein sequence ID" value="CAD7414546.1"/>
    <property type="molecule type" value="Genomic_DNA"/>
</dbReference>
<reference evidence="1" key="1">
    <citation type="submission" date="2020-11" db="EMBL/GenBank/DDBJ databases">
        <authorList>
            <person name="Tran Van P."/>
        </authorList>
    </citation>
    <scope>NUCLEOTIDE SEQUENCE</scope>
</reference>
<sequence>MKGIGDHMVLALVKPIYSCLLLRVKDEIRFSAECDKVPKGLLHLTIQTQHAFQTALPTIMALNIVLKGWK</sequence>